<name>A0A4Y2IK32_ARAVE</name>
<comment type="caution">
    <text evidence="2">The sequence shown here is derived from an EMBL/GenBank/DDBJ whole genome shotgun (WGS) entry which is preliminary data.</text>
</comment>
<evidence type="ECO:0000313" key="3">
    <source>
        <dbReference type="Proteomes" id="UP000499080"/>
    </source>
</evidence>
<proteinExistence type="predicted"/>
<protein>
    <submittedName>
        <fullName evidence="2">Uncharacterized protein</fullName>
    </submittedName>
</protein>
<dbReference type="Proteomes" id="UP000499080">
    <property type="component" value="Unassembled WGS sequence"/>
</dbReference>
<dbReference type="EMBL" id="BGPR01002737">
    <property type="protein sequence ID" value="GBM78171.1"/>
    <property type="molecule type" value="Genomic_DNA"/>
</dbReference>
<organism evidence="2 3">
    <name type="scientific">Araneus ventricosus</name>
    <name type="common">Orbweaver spider</name>
    <name type="synonym">Epeira ventricosa</name>
    <dbReference type="NCBI Taxonomy" id="182803"/>
    <lineage>
        <taxon>Eukaryota</taxon>
        <taxon>Metazoa</taxon>
        <taxon>Ecdysozoa</taxon>
        <taxon>Arthropoda</taxon>
        <taxon>Chelicerata</taxon>
        <taxon>Arachnida</taxon>
        <taxon>Araneae</taxon>
        <taxon>Araneomorphae</taxon>
        <taxon>Entelegynae</taxon>
        <taxon>Araneoidea</taxon>
        <taxon>Araneidae</taxon>
        <taxon>Araneus</taxon>
    </lineage>
</organism>
<accession>A0A4Y2IK32</accession>
<gene>
    <name evidence="2" type="ORF">AVEN_161844_1</name>
</gene>
<evidence type="ECO:0000256" key="1">
    <source>
        <dbReference type="SAM" id="MobiDB-lite"/>
    </source>
</evidence>
<reference evidence="2 3" key="1">
    <citation type="journal article" date="2019" name="Sci. Rep.">
        <title>Orb-weaving spider Araneus ventricosus genome elucidates the spidroin gene catalogue.</title>
        <authorList>
            <person name="Kono N."/>
            <person name="Nakamura H."/>
            <person name="Ohtoshi R."/>
            <person name="Moran D.A.P."/>
            <person name="Shinohara A."/>
            <person name="Yoshida Y."/>
            <person name="Fujiwara M."/>
            <person name="Mori M."/>
            <person name="Tomita M."/>
            <person name="Arakawa K."/>
        </authorList>
    </citation>
    <scope>NUCLEOTIDE SEQUENCE [LARGE SCALE GENOMIC DNA]</scope>
</reference>
<feature type="region of interest" description="Disordered" evidence="1">
    <location>
        <begin position="1"/>
        <end position="22"/>
    </location>
</feature>
<dbReference type="AlphaFoldDB" id="A0A4Y2IK32"/>
<keyword evidence="3" id="KW-1185">Reference proteome</keyword>
<evidence type="ECO:0000313" key="2">
    <source>
        <dbReference type="EMBL" id="GBM78171.1"/>
    </source>
</evidence>
<sequence length="191" mass="22106">MVRSRLRCRSVPGSEPDSTEDPSCMGACCMLNLTYWPNVLPQVWSGMFDRECRLRCRPHHHQCSKLQGPAQNSPRVASKWDVNVAKLNNIKMVLMMLYMPVIHKHKQNIKRTSILKRHEKILTYMSFYITSRNPHAKFEENRTKRLPVIAYLTNLRTGEMLNVVETDNFDLSTITFTVANSPEDGKIILTK</sequence>